<organism evidence="2 3">
    <name type="scientific">Chelonia mydas</name>
    <name type="common">Green sea-turtle</name>
    <name type="synonym">Chelonia agassizi</name>
    <dbReference type="NCBI Taxonomy" id="8469"/>
    <lineage>
        <taxon>Eukaryota</taxon>
        <taxon>Metazoa</taxon>
        <taxon>Chordata</taxon>
        <taxon>Craniata</taxon>
        <taxon>Vertebrata</taxon>
        <taxon>Euteleostomi</taxon>
        <taxon>Archelosauria</taxon>
        <taxon>Testudinata</taxon>
        <taxon>Testudines</taxon>
        <taxon>Cryptodira</taxon>
        <taxon>Durocryptodira</taxon>
        <taxon>Americhelydia</taxon>
        <taxon>Chelonioidea</taxon>
        <taxon>Cheloniidae</taxon>
        <taxon>Chelonia</taxon>
    </lineage>
</organism>
<protein>
    <submittedName>
        <fullName evidence="2">Uncharacterized protein</fullName>
    </submittedName>
</protein>
<evidence type="ECO:0000313" key="2">
    <source>
        <dbReference type="EMBL" id="EMP37475.1"/>
    </source>
</evidence>
<dbReference type="AlphaFoldDB" id="M7BP41"/>
<name>M7BP41_CHEMY</name>
<reference evidence="3" key="1">
    <citation type="journal article" date="2013" name="Nat. Genet.">
        <title>The draft genomes of soft-shell turtle and green sea turtle yield insights into the development and evolution of the turtle-specific body plan.</title>
        <authorList>
            <person name="Wang Z."/>
            <person name="Pascual-Anaya J."/>
            <person name="Zadissa A."/>
            <person name="Li W."/>
            <person name="Niimura Y."/>
            <person name="Huang Z."/>
            <person name="Li C."/>
            <person name="White S."/>
            <person name="Xiong Z."/>
            <person name="Fang D."/>
            <person name="Wang B."/>
            <person name="Ming Y."/>
            <person name="Chen Y."/>
            <person name="Zheng Y."/>
            <person name="Kuraku S."/>
            <person name="Pignatelli M."/>
            <person name="Herrero J."/>
            <person name="Beal K."/>
            <person name="Nozawa M."/>
            <person name="Li Q."/>
            <person name="Wang J."/>
            <person name="Zhang H."/>
            <person name="Yu L."/>
            <person name="Shigenobu S."/>
            <person name="Wang J."/>
            <person name="Liu J."/>
            <person name="Flicek P."/>
            <person name="Searle S."/>
            <person name="Wang J."/>
            <person name="Kuratani S."/>
            <person name="Yin Y."/>
            <person name="Aken B."/>
            <person name="Zhang G."/>
            <person name="Irie N."/>
        </authorList>
    </citation>
    <scope>NUCLEOTIDE SEQUENCE [LARGE SCALE GENOMIC DNA]</scope>
</reference>
<dbReference type="EMBL" id="KB522027">
    <property type="protein sequence ID" value="EMP37475.1"/>
    <property type="molecule type" value="Genomic_DNA"/>
</dbReference>
<sequence length="194" mass="20849">MSGSNKARAKFKLAAVYPSDDLCQALEHGGDGGGVGVDGAEVQLNVIHILVAHELLAHPDLSSSTGVDGRVISSQFSGSSLDPLNRPPVDRSPQCRSTAVTKNNNNPWTIYRKKVNRINSAPFKTAELARTGLSVGGGGREGSGGRVGNVNACEGERLKPRTPEAKTLEFSHMIRHFSFDLHHLYCSTLESRRC</sequence>
<accession>M7BP41</accession>
<feature type="compositionally biased region" description="Polar residues" evidence="1">
    <location>
        <begin position="94"/>
        <end position="103"/>
    </location>
</feature>
<feature type="region of interest" description="Disordered" evidence="1">
    <location>
        <begin position="76"/>
        <end position="103"/>
    </location>
</feature>
<proteinExistence type="predicted"/>
<evidence type="ECO:0000313" key="3">
    <source>
        <dbReference type="Proteomes" id="UP000031443"/>
    </source>
</evidence>
<keyword evidence="3" id="KW-1185">Reference proteome</keyword>
<dbReference type="Proteomes" id="UP000031443">
    <property type="component" value="Unassembled WGS sequence"/>
</dbReference>
<gene>
    <name evidence="2" type="ORF">UY3_05287</name>
</gene>
<evidence type="ECO:0000256" key="1">
    <source>
        <dbReference type="SAM" id="MobiDB-lite"/>
    </source>
</evidence>